<feature type="region of interest" description="Disordered" evidence="3">
    <location>
        <begin position="1"/>
        <end position="26"/>
    </location>
</feature>
<feature type="compositionally biased region" description="Low complexity" evidence="3">
    <location>
        <begin position="1"/>
        <end position="12"/>
    </location>
</feature>
<dbReference type="InterPro" id="IPR035979">
    <property type="entry name" value="RBD_domain_sf"/>
</dbReference>
<evidence type="ECO:0000256" key="1">
    <source>
        <dbReference type="PROSITE-ProRule" id="PRU00176"/>
    </source>
</evidence>
<reference evidence="7" key="2">
    <citation type="submission" date="2015-01" db="EMBL/GenBank/DDBJ databases">
        <title>Evolutionary Origins and Diversification of the Mycorrhizal Mutualists.</title>
        <authorList>
            <consortium name="DOE Joint Genome Institute"/>
            <consortium name="Mycorrhizal Genomics Consortium"/>
            <person name="Kohler A."/>
            <person name="Kuo A."/>
            <person name="Nagy L.G."/>
            <person name="Floudas D."/>
            <person name="Copeland A."/>
            <person name="Barry K.W."/>
            <person name="Cichocki N."/>
            <person name="Veneault-Fourrey C."/>
            <person name="LaButti K."/>
            <person name="Lindquist E.A."/>
            <person name="Lipzen A."/>
            <person name="Lundell T."/>
            <person name="Morin E."/>
            <person name="Murat C."/>
            <person name="Riley R."/>
            <person name="Ohm R."/>
            <person name="Sun H."/>
            <person name="Tunlid A."/>
            <person name="Henrissat B."/>
            <person name="Grigoriev I.V."/>
            <person name="Hibbett D.S."/>
            <person name="Martin F."/>
        </authorList>
    </citation>
    <scope>NUCLEOTIDE SEQUENCE [LARGE SCALE GENOMIC DNA]</scope>
    <source>
        <strain evidence="7">h7</strain>
    </source>
</reference>
<evidence type="ECO:0000256" key="2">
    <source>
        <dbReference type="SAM" id="Coils"/>
    </source>
</evidence>
<keyword evidence="2" id="KW-0175">Coiled coil</keyword>
<sequence length="624" mass="71211">MQQPNRLGLGLRPPLPSYGQGPSMSALAQQQQHQYMPQPQKQTTLFVGSISGGITDAFLNQLLSVYAHMRAQACGPIKSFKRLITPANKPQGFGFAEFEEPAGALRALALLNGVELPALEDGCANKKLLVKADEKTRAFLDHFQSQQMATDTDEAKKQESKAKIDEYVADINRISQDAANNGLIDKEKYVIPPHLHDLQEADLPETQRGLVISEIAQFRERAAKREREKMRDVRESMPSITGAPSGPKLREWGKPRDRQEDPAAPKAQGFGKGAQGYSKPVGFVKAEDGSAGRDPLGNGRESTGATDEEMEAERKEMRRQEEELSFKDRERRYEPRERTRIQALERAIGRERSQREAEERDRIEIRARLDVWDDDESDELFYVDRARWRHLRQRRLEAEEAADEKSRRFEEQEAENLRRESEDFLARQMDEMQALAEEQRKAGLLLDDGAPVRLNVSIAGPTTKENQPPGKEKAAVFTQDDEEEDGIKKRRVPLVKLDFSVAESGAQTRERLERIRQSVPHDKETLFKAKVRWDGLTDLIIDRKLEPLVKRLMIKYLGEMEEEDLIMFVIEHLKDHKGPQKLIEGLEPVLEEEATELALNVWRQIIFESMAYNEGLLTDKMLVD</sequence>
<dbReference type="AlphaFoldDB" id="A0A0C2YPV5"/>
<keyword evidence="1" id="KW-0694">RNA-binding</keyword>
<feature type="domain" description="PWI" evidence="5">
    <location>
        <begin position="524"/>
        <end position="624"/>
    </location>
</feature>
<evidence type="ECO:0000256" key="3">
    <source>
        <dbReference type="SAM" id="MobiDB-lite"/>
    </source>
</evidence>
<dbReference type="Gene3D" id="1.20.1390.10">
    <property type="entry name" value="PWI domain"/>
    <property type="match status" value="1"/>
</dbReference>
<dbReference type="OrthoDB" id="6275295at2759"/>
<dbReference type="InterPro" id="IPR052768">
    <property type="entry name" value="RBM25"/>
</dbReference>
<feature type="region of interest" description="Disordered" evidence="3">
    <location>
        <begin position="459"/>
        <end position="482"/>
    </location>
</feature>
<feature type="compositionally biased region" description="Basic and acidic residues" evidence="3">
    <location>
        <begin position="248"/>
        <end position="263"/>
    </location>
</feature>
<dbReference type="InterPro" id="IPR000504">
    <property type="entry name" value="RRM_dom"/>
</dbReference>
<proteinExistence type="predicted"/>
<evidence type="ECO:0000259" key="4">
    <source>
        <dbReference type="PROSITE" id="PS50102"/>
    </source>
</evidence>
<dbReference type="SMART" id="SM00311">
    <property type="entry name" value="PWI"/>
    <property type="match status" value="1"/>
</dbReference>
<dbReference type="InterPro" id="IPR002483">
    <property type="entry name" value="PWI_dom"/>
</dbReference>
<keyword evidence="7" id="KW-1185">Reference proteome</keyword>
<protein>
    <recommendedName>
        <fullName evidence="8">PWI domain-containing protein</fullName>
    </recommendedName>
</protein>
<feature type="compositionally biased region" description="Basic and acidic residues" evidence="3">
    <location>
        <begin position="312"/>
        <end position="335"/>
    </location>
</feature>
<reference evidence="6 7" key="1">
    <citation type="submission" date="2014-04" db="EMBL/GenBank/DDBJ databases">
        <authorList>
            <consortium name="DOE Joint Genome Institute"/>
            <person name="Kuo A."/>
            <person name="Gay G."/>
            <person name="Dore J."/>
            <person name="Kohler A."/>
            <person name="Nagy L.G."/>
            <person name="Floudas D."/>
            <person name="Copeland A."/>
            <person name="Barry K.W."/>
            <person name="Cichocki N."/>
            <person name="Veneault-Fourrey C."/>
            <person name="LaButti K."/>
            <person name="Lindquist E.A."/>
            <person name="Lipzen A."/>
            <person name="Lundell T."/>
            <person name="Morin E."/>
            <person name="Murat C."/>
            <person name="Sun H."/>
            <person name="Tunlid A."/>
            <person name="Henrissat B."/>
            <person name="Grigoriev I.V."/>
            <person name="Hibbett D.S."/>
            <person name="Martin F."/>
            <person name="Nordberg H.P."/>
            <person name="Cantor M.N."/>
            <person name="Hua S.X."/>
        </authorList>
    </citation>
    <scope>NUCLEOTIDE SEQUENCE [LARGE SCALE GENOMIC DNA]</scope>
    <source>
        <strain evidence="7">h7</strain>
    </source>
</reference>
<dbReference type="SUPFAM" id="SSF54928">
    <property type="entry name" value="RNA-binding domain, RBD"/>
    <property type="match status" value="1"/>
</dbReference>
<evidence type="ECO:0000313" key="7">
    <source>
        <dbReference type="Proteomes" id="UP000053424"/>
    </source>
</evidence>
<evidence type="ECO:0008006" key="8">
    <source>
        <dbReference type="Google" id="ProtNLM"/>
    </source>
</evidence>
<dbReference type="PROSITE" id="PS50102">
    <property type="entry name" value="RRM"/>
    <property type="match status" value="1"/>
</dbReference>
<dbReference type="Proteomes" id="UP000053424">
    <property type="component" value="Unassembled WGS sequence"/>
</dbReference>
<dbReference type="Pfam" id="PF00076">
    <property type="entry name" value="RRM_1"/>
    <property type="match status" value="1"/>
</dbReference>
<evidence type="ECO:0000313" key="6">
    <source>
        <dbReference type="EMBL" id="KIM43067.1"/>
    </source>
</evidence>
<dbReference type="HOGENOM" id="CLU_009938_1_1_1"/>
<feature type="compositionally biased region" description="Basic and acidic residues" evidence="3">
    <location>
        <begin position="223"/>
        <end position="235"/>
    </location>
</feature>
<dbReference type="SMART" id="SM00360">
    <property type="entry name" value="RRM"/>
    <property type="match status" value="1"/>
</dbReference>
<accession>A0A0C2YPV5</accession>
<organism evidence="6 7">
    <name type="scientific">Hebeloma cylindrosporum</name>
    <dbReference type="NCBI Taxonomy" id="76867"/>
    <lineage>
        <taxon>Eukaryota</taxon>
        <taxon>Fungi</taxon>
        <taxon>Dikarya</taxon>
        <taxon>Basidiomycota</taxon>
        <taxon>Agaricomycotina</taxon>
        <taxon>Agaricomycetes</taxon>
        <taxon>Agaricomycetidae</taxon>
        <taxon>Agaricales</taxon>
        <taxon>Agaricineae</taxon>
        <taxon>Hymenogastraceae</taxon>
        <taxon>Hebeloma</taxon>
    </lineage>
</organism>
<dbReference type="CDD" id="cd12446">
    <property type="entry name" value="RRM_RBM25"/>
    <property type="match status" value="1"/>
</dbReference>
<feature type="region of interest" description="Disordered" evidence="3">
    <location>
        <begin position="223"/>
        <end position="335"/>
    </location>
</feature>
<name>A0A0C2YPV5_HEBCY</name>
<dbReference type="InterPro" id="IPR034268">
    <property type="entry name" value="RBM25_RRM"/>
</dbReference>
<dbReference type="Pfam" id="PF01480">
    <property type="entry name" value="PWI"/>
    <property type="match status" value="1"/>
</dbReference>
<dbReference type="PANTHER" id="PTHR18806">
    <property type="entry name" value="RBM25 PROTEIN"/>
    <property type="match status" value="1"/>
</dbReference>
<dbReference type="EMBL" id="KN831776">
    <property type="protein sequence ID" value="KIM43067.1"/>
    <property type="molecule type" value="Genomic_DNA"/>
</dbReference>
<dbReference type="InterPro" id="IPR012677">
    <property type="entry name" value="Nucleotide-bd_a/b_plait_sf"/>
</dbReference>
<feature type="domain" description="RRM" evidence="4">
    <location>
        <begin position="43"/>
        <end position="135"/>
    </location>
</feature>
<dbReference type="Gene3D" id="3.30.70.330">
    <property type="match status" value="1"/>
</dbReference>
<dbReference type="PANTHER" id="PTHR18806:SF4">
    <property type="entry name" value="RNA-BINDING PROTEIN 25"/>
    <property type="match status" value="1"/>
</dbReference>
<dbReference type="PROSITE" id="PS51025">
    <property type="entry name" value="PWI"/>
    <property type="match status" value="1"/>
</dbReference>
<dbReference type="STRING" id="686832.A0A0C2YPV5"/>
<evidence type="ECO:0000259" key="5">
    <source>
        <dbReference type="PROSITE" id="PS51025"/>
    </source>
</evidence>
<gene>
    <name evidence="6" type="ORF">M413DRAFT_69117</name>
</gene>
<dbReference type="GO" id="GO:0005681">
    <property type="term" value="C:spliceosomal complex"/>
    <property type="evidence" value="ECO:0007669"/>
    <property type="project" value="TreeGrafter"/>
</dbReference>
<feature type="coiled-coil region" evidence="2">
    <location>
        <begin position="395"/>
        <end position="427"/>
    </location>
</feature>
<dbReference type="GO" id="GO:0003729">
    <property type="term" value="F:mRNA binding"/>
    <property type="evidence" value="ECO:0007669"/>
    <property type="project" value="TreeGrafter"/>
</dbReference>